<organism evidence="2 3">
    <name type="scientific">Rarispira pelagica</name>
    <dbReference type="NCBI Taxonomy" id="3141764"/>
    <lineage>
        <taxon>Bacteria</taxon>
        <taxon>Pseudomonadati</taxon>
        <taxon>Spirochaetota</taxon>
        <taxon>Spirochaetia</taxon>
        <taxon>Winmispirales</taxon>
        <taxon>Winmispiraceae</taxon>
        <taxon>Rarispira</taxon>
    </lineage>
</organism>
<evidence type="ECO:0000256" key="1">
    <source>
        <dbReference type="SAM" id="Coils"/>
    </source>
</evidence>
<evidence type="ECO:0000313" key="2">
    <source>
        <dbReference type="EMBL" id="MEM5947941.1"/>
    </source>
</evidence>
<sequence length="484" mass="54830">MKINSFLKTWVIISLILFLSGCTSFGEYAGMTKDEIAVAKGIKAWNENEPAAAMGFWNKIEEPELKSKYMQYLSDYETASKLLQEAATIEDSDRILESYDKAYLLLYNLPSELKIPEQDKTLALHVAEISIERYMQLGKLRTTKKVVQNTKDLFGTTPKIDEMQKISEVVTASWDRVAPVDTVAKKAIAVEDFDDRIKSIEIAISKYDKTNSILIDEANKLGVSDSSFVKTESLRIKRRQQNLFIEREKQLRNQAYMYKELAGKEFARVPSGKNPGNLSLKELLDHYESVKEGISRIYDEVKAFSEKYPDVMDEDFMVELQSYKDELNDKIAKVIEEIKKAEEIASRGKVVMPVMIGLFNPDPSSSKDSKKSRPAKFSAEKVKKADYWWGMVAIPPGEMNDLVITVTSGCSVRVFPVNTKSGKLIKKNKIPDLVNRAYRVGNSWPVLNAGALLPTDKYFFEVTPGPENYSGEVVVYSSFIARLR</sequence>
<dbReference type="RefSeq" id="WP_420069387.1">
    <property type="nucleotide sequence ID" value="NZ_JBCHKQ010000002.1"/>
</dbReference>
<keyword evidence="3" id="KW-1185">Reference proteome</keyword>
<comment type="caution">
    <text evidence="2">The sequence shown here is derived from an EMBL/GenBank/DDBJ whole genome shotgun (WGS) entry which is preliminary data.</text>
</comment>
<accession>A0ABU9UBW1</accession>
<name>A0ABU9UBW1_9SPIR</name>
<dbReference type="EMBL" id="JBCHKQ010000002">
    <property type="protein sequence ID" value="MEM5947941.1"/>
    <property type="molecule type" value="Genomic_DNA"/>
</dbReference>
<dbReference type="Proteomes" id="UP001466331">
    <property type="component" value="Unassembled WGS sequence"/>
</dbReference>
<proteinExistence type="predicted"/>
<gene>
    <name evidence="2" type="ORF">WKV44_05245</name>
</gene>
<feature type="coiled-coil region" evidence="1">
    <location>
        <begin position="317"/>
        <end position="344"/>
    </location>
</feature>
<protein>
    <submittedName>
        <fullName evidence="2">Uncharacterized protein</fullName>
    </submittedName>
</protein>
<keyword evidence="1" id="KW-0175">Coiled coil</keyword>
<reference evidence="2 3" key="1">
    <citation type="submission" date="2024-03" db="EMBL/GenBank/DDBJ databases">
        <title>Ignisphaera cupida sp. nov., a hyperthermophilic hydrolytic archaeon from a hot spring of Kamchatka, and proposal of Ignisphaeraceae fam. nov.</title>
        <authorList>
            <person name="Podosokorskaya O.A."/>
            <person name="Elcheninov A.G."/>
            <person name="Maltseva A.I."/>
            <person name="Zayulina K.S."/>
            <person name="Novikov A."/>
            <person name="Merkel A.Y."/>
        </authorList>
    </citation>
    <scope>NUCLEOTIDE SEQUENCE [LARGE SCALE GENOMIC DNA]</scope>
    <source>
        <strain evidence="2 3">38H-sp</strain>
    </source>
</reference>
<dbReference type="PROSITE" id="PS51257">
    <property type="entry name" value="PROKAR_LIPOPROTEIN"/>
    <property type="match status" value="1"/>
</dbReference>
<evidence type="ECO:0000313" key="3">
    <source>
        <dbReference type="Proteomes" id="UP001466331"/>
    </source>
</evidence>